<dbReference type="PROSITE" id="PS00107">
    <property type="entry name" value="PROTEIN_KINASE_ATP"/>
    <property type="match status" value="1"/>
</dbReference>
<keyword evidence="12" id="KW-1185">Reference proteome</keyword>
<dbReference type="InterPro" id="IPR017441">
    <property type="entry name" value="Protein_kinase_ATP_BS"/>
</dbReference>
<dbReference type="InterPro" id="IPR000719">
    <property type="entry name" value="Prot_kinase_dom"/>
</dbReference>
<evidence type="ECO:0000256" key="3">
    <source>
        <dbReference type="ARBA" id="ARBA00022679"/>
    </source>
</evidence>
<sequence length="547" mass="56503">MRVLASRYELHEPVGRGGMGEVWRGRDRELDRTVAVKVLPAELTRHAEFRARFRREARVAAALSHQGVAVLHDVGEDEGGGEPVPFLVMEFVAGATLADEVRGGPLAPDRAVTIARDIADTLVHSHGQGLVHRDIKPSNVMLTPAGGVKVLDFGIAKALADTATRLTSTGGMVGTPAYLSPEQIDGVDVDGRTDVYSLGCLLYELLTGRPPFTGDSPFAVMNQHLSKAPAAPSALRPEVPPAVDAVVLRALAKRTDERYPDAASFRAALEQVQEAARHTVVAVPGPPPIATAPTAHGYRPGPAWAPAPGAAAGMAVPAGGPPAAGAALPGPGAPPQPPPAQFAGPASAPGGVAAGPSALPVHTGPGPGGYPPPAGSLAGSRGSRARFTPDSVLALVGCLLVAYLQLTDSGVWFHASLEGPAQIIWLAGFAALPWAPQVSAALVWGFAAFGAVNPGAADAKALVVGGLWAVAAAICLWLITTSAPRRGVLAVVAGWLLFRMGFEVWATRFVGQYEYVVVAAFWTMFVLVLVSAAAVDVRENLARPRAA</sequence>
<name>A0ABP9ICY7_9ACTN</name>
<keyword evidence="2" id="KW-0723">Serine/threonine-protein kinase</keyword>
<feature type="transmembrane region" description="Helical" evidence="9">
    <location>
        <begin position="513"/>
        <end position="535"/>
    </location>
</feature>
<dbReference type="InterPro" id="IPR011009">
    <property type="entry name" value="Kinase-like_dom_sf"/>
</dbReference>
<evidence type="ECO:0000256" key="9">
    <source>
        <dbReference type="SAM" id="Phobius"/>
    </source>
</evidence>
<dbReference type="SUPFAM" id="SSF56112">
    <property type="entry name" value="Protein kinase-like (PK-like)"/>
    <property type="match status" value="1"/>
</dbReference>
<comment type="caution">
    <text evidence="11">The sequence shown here is derived from an EMBL/GenBank/DDBJ whole genome shotgun (WGS) entry which is preliminary data.</text>
</comment>
<evidence type="ECO:0000256" key="7">
    <source>
        <dbReference type="PROSITE-ProRule" id="PRU10141"/>
    </source>
</evidence>
<dbReference type="Proteomes" id="UP001500466">
    <property type="component" value="Unassembled WGS sequence"/>
</dbReference>
<dbReference type="Pfam" id="PF00069">
    <property type="entry name" value="Pkinase"/>
    <property type="match status" value="1"/>
</dbReference>
<feature type="transmembrane region" description="Helical" evidence="9">
    <location>
        <begin position="425"/>
        <end position="449"/>
    </location>
</feature>
<dbReference type="CDD" id="cd14014">
    <property type="entry name" value="STKc_PknB_like"/>
    <property type="match status" value="1"/>
</dbReference>
<keyword evidence="5" id="KW-0418">Kinase</keyword>
<evidence type="ECO:0000313" key="12">
    <source>
        <dbReference type="Proteomes" id="UP001500466"/>
    </source>
</evidence>
<keyword evidence="9" id="KW-1133">Transmembrane helix</keyword>
<evidence type="ECO:0000256" key="6">
    <source>
        <dbReference type="ARBA" id="ARBA00022840"/>
    </source>
</evidence>
<feature type="region of interest" description="Disordered" evidence="8">
    <location>
        <begin position="323"/>
        <end position="382"/>
    </location>
</feature>
<dbReference type="Gene3D" id="3.30.200.20">
    <property type="entry name" value="Phosphorylase Kinase, domain 1"/>
    <property type="match status" value="1"/>
</dbReference>
<feature type="compositionally biased region" description="Low complexity" evidence="8">
    <location>
        <begin position="341"/>
        <end position="361"/>
    </location>
</feature>
<keyword evidence="9" id="KW-0472">Membrane</keyword>
<dbReference type="InterPro" id="IPR008271">
    <property type="entry name" value="Ser/Thr_kinase_AS"/>
</dbReference>
<organism evidence="11 12">
    <name type="scientific">Yinghuangia aomiensis</name>
    <dbReference type="NCBI Taxonomy" id="676205"/>
    <lineage>
        <taxon>Bacteria</taxon>
        <taxon>Bacillati</taxon>
        <taxon>Actinomycetota</taxon>
        <taxon>Actinomycetes</taxon>
        <taxon>Kitasatosporales</taxon>
        <taxon>Streptomycetaceae</taxon>
        <taxon>Yinghuangia</taxon>
    </lineage>
</organism>
<keyword evidence="4 7" id="KW-0547">Nucleotide-binding</keyword>
<dbReference type="PROSITE" id="PS50011">
    <property type="entry name" value="PROTEIN_KINASE_DOM"/>
    <property type="match status" value="1"/>
</dbReference>
<dbReference type="PANTHER" id="PTHR43289">
    <property type="entry name" value="MITOGEN-ACTIVATED PROTEIN KINASE KINASE KINASE 20-RELATED"/>
    <property type="match status" value="1"/>
</dbReference>
<dbReference type="PROSITE" id="PS00108">
    <property type="entry name" value="PROTEIN_KINASE_ST"/>
    <property type="match status" value="1"/>
</dbReference>
<dbReference type="EC" id="2.7.11.1" evidence="1"/>
<dbReference type="RefSeq" id="WP_345680664.1">
    <property type="nucleotide sequence ID" value="NZ_BAABHS010000051.1"/>
</dbReference>
<dbReference type="EMBL" id="BAABHS010000051">
    <property type="protein sequence ID" value="GAA4994102.1"/>
    <property type="molecule type" value="Genomic_DNA"/>
</dbReference>
<feature type="transmembrane region" description="Helical" evidence="9">
    <location>
        <begin position="392"/>
        <end position="413"/>
    </location>
</feature>
<evidence type="ECO:0000313" key="11">
    <source>
        <dbReference type="EMBL" id="GAA4994102.1"/>
    </source>
</evidence>
<feature type="transmembrane region" description="Helical" evidence="9">
    <location>
        <begin position="461"/>
        <end position="480"/>
    </location>
</feature>
<evidence type="ECO:0000256" key="8">
    <source>
        <dbReference type="SAM" id="MobiDB-lite"/>
    </source>
</evidence>
<evidence type="ECO:0000256" key="1">
    <source>
        <dbReference type="ARBA" id="ARBA00012513"/>
    </source>
</evidence>
<feature type="transmembrane region" description="Helical" evidence="9">
    <location>
        <begin position="487"/>
        <end position="507"/>
    </location>
</feature>
<feature type="compositionally biased region" description="Pro residues" evidence="8">
    <location>
        <begin position="331"/>
        <end position="340"/>
    </location>
</feature>
<evidence type="ECO:0000256" key="2">
    <source>
        <dbReference type="ARBA" id="ARBA00022527"/>
    </source>
</evidence>
<feature type="binding site" evidence="7">
    <location>
        <position position="37"/>
    </location>
    <ligand>
        <name>ATP</name>
        <dbReference type="ChEBI" id="CHEBI:30616"/>
    </ligand>
</feature>
<proteinExistence type="predicted"/>
<dbReference type="SMART" id="SM00220">
    <property type="entry name" value="S_TKc"/>
    <property type="match status" value="1"/>
</dbReference>
<dbReference type="Gene3D" id="1.10.510.10">
    <property type="entry name" value="Transferase(Phosphotransferase) domain 1"/>
    <property type="match status" value="1"/>
</dbReference>
<protein>
    <recommendedName>
        <fullName evidence="1">non-specific serine/threonine protein kinase</fullName>
        <ecNumber evidence="1">2.7.11.1</ecNumber>
    </recommendedName>
</protein>
<keyword evidence="6 7" id="KW-0067">ATP-binding</keyword>
<evidence type="ECO:0000256" key="4">
    <source>
        <dbReference type="ARBA" id="ARBA00022741"/>
    </source>
</evidence>
<feature type="domain" description="Protein kinase" evidence="10">
    <location>
        <begin position="8"/>
        <end position="281"/>
    </location>
</feature>
<keyword evidence="9" id="KW-0812">Transmembrane</keyword>
<dbReference type="PANTHER" id="PTHR43289:SF6">
    <property type="entry name" value="SERINE_THREONINE-PROTEIN KINASE NEKL-3"/>
    <property type="match status" value="1"/>
</dbReference>
<gene>
    <name evidence="11" type="ORF">GCM10023205_78520</name>
</gene>
<keyword evidence="3" id="KW-0808">Transferase</keyword>
<reference evidence="12" key="1">
    <citation type="journal article" date="2019" name="Int. J. Syst. Evol. Microbiol.">
        <title>The Global Catalogue of Microorganisms (GCM) 10K type strain sequencing project: providing services to taxonomists for standard genome sequencing and annotation.</title>
        <authorList>
            <consortium name="The Broad Institute Genomics Platform"/>
            <consortium name="The Broad Institute Genome Sequencing Center for Infectious Disease"/>
            <person name="Wu L."/>
            <person name="Ma J."/>
        </authorList>
    </citation>
    <scope>NUCLEOTIDE SEQUENCE [LARGE SCALE GENOMIC DNA]</scope>
    <source>
        <strain evidence="12">JCM 17986</strain>
    </source>
</reference>
<evidence type="ECO:0000256" key="5">
    <source>
        <dbReference type="ARBA" id="ARBA00022777"/>
    </source>
</evidence>
<evidence type="ECO:0000259" key="10">
    <source>
        <dbReference type="PROSITE" id="PS50011"/>
    </source>
</evidence>
<accession>A0ABP9ICY7</accession>